<accession>A0QTB8</accession>
<proteinExistence type="predicted"/>
<dbReference type="KEGG" id="msm:MSMEG_1785"/>
<keyword evidence="2" id="KW-1185">Reference proteome</keyword>
<name>A0QTB8_MYCS2</name>
<dbReference type="EMBL" id="CP000480">
    <property type="protein sequence ID" value="ABK73541.1"/>
    <property type="molecule type" value="Genomic_DNA"/>
</dbReference>
<evidence type="ECO:0000313" key="2">
    <source>
        <dbReference type="Proteomes" id="UP000000757"/>
    </source>
</evidence>
<dbReference type="AlphaFoldDB" id="A0QTB8"/>
<gene>
    <name evidence="1" type="ordered locus">MSMEG_1785</name>
</gene>
<evidence type="ECO:0000313" key="1">
    <source>
        <dbReference type="EMBL" id="ABK73541.1"/>
    </source>
</evidence>
<protein>
    <submittedName>
        <fullName evidence="1">Uncharacterized protein</fullName>
    </submittedName>
</protein>
<dbReference type="Proteomes" id="UP000000757">
    <property type="component" value="Chromosome"/>
</dbReference>
<dbReference type="STRING" id="246196.MSMEG_1785"/>
<sequence length="376" mass="40508">MATTLASPSTAGGFPDQPGRCPVQHALALASPRDTLGPAHRGLDRDAVAVGLHHPWVDVGAARDRRGVPQPLGDLPHHRRLDALDHFGIHRRIGVDERLGGQHRTVPGAQVLDRVVLADHLFEAKIEVVGMDLHPIGRILVGEKTFPALAVSLQCPHGTDHVVVLDEQRTPHPALSRIVELHCAAAHAHVFALQCRDTERVVLLGVFLASRAEVPEVEQAQPQCQHPVASQAPPREVDCHMLPPIVKPCRHFQYTVELLLAALLLPLRVVQVLAPAGDIGADSLDVAGGMGADPHRLPRRWDDEIVDALQHLAISYRLSVGLFIAEAAAPADPLDPRAVDDASTQAHDQQLATRLVSARARVTHSSDAGGPSGRRR</sequence>
<organism evidence="1 2">
    <name type="scientific">Mycolicibacterium smegmatis (strain ATCC 700084 / mc(2)155)</name>
    <name type="common">Mycobacterium smegmatis</name>
    <dbReference type="NCBI Taxonomy" id="246196"/>
    <lineage>
        <taxon>Bacteria</taxon>
        <taxon>Bacillati</taxon>
        <taxon>Actinomycetota</taxon>
        <taxon>Actinomycetes</taxon>
        <taxon>Mycobacteriales</taxon>
        <taxon>Mycobacteriaceae</taxon>
        <taxon>Mycolicibacterium</taxon>
    </lineage>
</organism>
<reference evidence="1 2" key="1">
    <citation type="submission" date="2006-10" db="EMBL/GenBank/DDBJ databases">
        <authorList>
            <person name="Fleischmann R.D."/>
            <person name="Dodson R.J."/>
            <person name="Haft D.H."/>
            <person name="Merkel J.S."/>
            <person name="Nelson W.C."/>
            <person name="Fraser C.M."/>
        </authorList>
    </citation>
    <scope>NUCLEOTIDE SEQUENCE [LARGE SCALE GENOMIC DNA]</scope>
    <source>
        <strain evidence="2">ATCC 700084 / mc(2)155</strain>
    </source>
</reference>